<feature type="domain" description="YhdP central" evidence="2">
    <location>
        <begin position="12"/>
        <end position="1278"/>
    </location>
</feature>
<accession>A0A3G9GEV4</accession>
<organism evidence="3 4">
    <name type="scientific">Aquitalea magnusonii</name>
    <dbReference type="NCBI Taxonomy" id="332411"/>
    <lineage>
        <taxon>Bacteria</taxon>
        <taxon>Pseudomonadati</taxon>
        <taxon>Pseudomonadota</taxon>
        <taxon>Betaproteobacteria</taxon>
        <taxon>Neisseriales</taxon>
        <taxon>Chromobacteriaceae</taxon>
        <taxon>Aquitalea</taxon>
    </lineage>
</organism>
<dbReference type="PANTHER" id="PTHR38690:SF1">
    <property type="entry name" value="PROTEASE"/>
    <property type="match status" value="1"/>
</dbReference>
<sequence>MEKPLHLLARIHVIRLLRKLLRIVGLLLLLTGIVVGGAFSVFNWWFLPRLEQFRPQLEASLSQASGRQVSVRALSGEWQGVAPRLQLQGLRIANPVNGEALTLQQVLVVPSWWSLLSWQPLFSSIVLQGPSVALVRNSDGHILLNGFDLSASPERSQSADDEPSANWLLRQKRIEISQAHISWEDKQLGLPRLDLQRGQLILGQTLLGHRLSLSGKPVATLGKGFDMELSWRGNDLRQWRDWAGSARIRLNGAQAGMLSRYMEKVGLVNSGEGSGTLEADFSDGHVNSLHADVSIRNAAYTPRDAHTLVLPAISGKLQLERSSDGIYAINASNLTLASASGLAFDNSSIRGNWLPGAQGYGQLTLDNVNVAHLTPFIRALGGDGNSLFSRFAPSGQLKNLSLSWKGPLQSPRQYVVASRFDQLAWQAFSSIPGVSGVSGSLRFGEQGGSLQLDSRHAALNYPAVFPQLLNFDQLNARVEWKNQGQQTDVDFHDVRFANADLQGRFGGHYHHDGKGPGVVDFTASVDKVAAIRVPAYLPHAVGEDTLRWLKQALLGGTASDVRMILKGDLADFPFAGGKGGQFSVDAKVEQGKLLYEKGWPTIDNIQADLGFHNEKMLIAARSGSTLGVPLSAVEVGIDNLGAAQPVLTVQGHAQGALASMLKFTTSSPVDGWLDGFTGNLQAGGNAALNLKLGIPLSGPQPVRVRGDILLAGNQLGFHTLPIPTLRDAHGTLTFTEHGVETNGVAFNALGGPFLLKASSTPAGRMNFDIRGEADSKQALDRYLPMLSPYVSGRSPFAVQFVVQKGLESLQLSSSLQGSSIQAPEPAGKQAADVLPLSLRVVPGKTAQQPVRLDLEVGSVASGSLLLDGHGNLKSGVIASGRPLGKQPDEGLVLRLAAPRVDVPRWVDAIAGPSGLHGNGAAASKSMQLELPLQIELDTPQLDGWSGSLHKVTATLGNRRIHNGWSLDVRAHELSGSIDYLPAGNGLVRANLAYALLNPPDKGSAADGDVAMSDKGDWPALDIRVGDLIYQNRSVGKLDLRARREGRDWVLNPLRLVAPEGSLQGSARVRRSASGKEVQTSYQLDSSDVGKLLARVGLQDTFRKGEGTLRGNMSWPGGLFDLSASQLSGEMTLALKNGRFAKVDPGVARLLGVLSLQSLTRRVKLDFTDVFSDGFAFDSITGDAHISKGVFVSDNVHMKGPAADVFLRGQVNLANETQDVHIKVQPHLAESVALAAGAALLNPVVGVAALAAQKVLQDPVGKILSVEYALTGSFANPKVEKQGMEPLRNSKRIITP</sequence>
<dbReference type="NCBIfam" id="TIGR02099">
    <property type="entry name" value="YhdP family protein"/>
    <property type="match status" value="1"/>
</dbReference>
<evidence type="ECO:0000313" key="4">
    <source>
        <dbReference type="Proteomes" id="UP000198290"/>
    </source>
</evidence>
<dbReference type="RefSeq" id="WP_167467096.1">
    <property type="nucleotide sequence ID" value="NZ_AP018823.1"/>
</dbReference>
<name>A0A3G9GEV4_9NEIS</name>
<dbReference type="STRING" id="332411.VI06_02005"/>
<evidence type="ECO:0000256" key="1">
    <source>
        <dbReference type="SAM" id="Phobius"/>
    </source>
</evidence>
<evidence type="ECO:0000259" key="2">
    <source>
        <dbReference type="Pfam" id="PF13116"/>
    </source>
</evidence>
<protein>
    <submittedName>
        <fullName evidence="3">Possible exported protein</fullName>
    </submittedName>
</protein>
<keyword evidence="1" id="KW-1133">Transmembrane helix</keyword>
<keyword evidence="1" id="KW-0812">Transmembrane</keyword>
<reference evidence="4" key="1">
    <citation type="journal article" date="2017" name="Biotechnol. Biofuels">
        <title>Evaluation of environmental bacterial communities as a factor affecting the growth of duckweed Lemna minor.</title>
        <authorList>
            <person name="Ishizawa H."/>
            <person name="Kuroda M."/>
            <person name="Morikawa M."/>
            <person name="Ike M."/>
        </authorList>
    </citation>
    <scope>NUCLEOTIDE SEQUENCE [LARGE SCALE GENOMIC DNA]</scope>
    <source>
        <strain evidence="4">H3</strain>
    </source>
</reference>
<reference evidence="4" key="3">
    <citation type="journal article" date="2017" name="Plant Physiol. Biochem.">
        <title>Differential oxidative and antioxidative response of duckweed Lemna minor toward plant growth promoting/inhibiting bacteria.</title>
        <authorList>
            <person name="Ishizawa H."/>
            <person name="Kuroda M."/>
            <person name="Morikawa M."/>
            <person name="Ike M."/>
        </authorList>
    </citation>
    <scope>NUCLEOTIDE SEQUENCE [LARGE SCALE GENOMIC DNA]</scope>
    <source>
        <strain evidence="4">H3</strain>
    </source>
</reference>
<reference evidence="3 4" key="2">
    <citation type="journal article" date="2017" name="Genome Announc.">
        <title>Draft genome sequence of Aquitalea magnusonii strain H3, a plant growth-promoting bacterium of duckweed Lemna minor.</title>
        <authorList>
            <person name="Ishizawa H."/>
            <person name="Kuroda M."/>
            <person name="Ike M."/>
        </authorList>
    </citation>
    <scope>NUCLEOTIDE SEQUENCE [LARGE SCALE GENOMIC DNA]</scope>
    <source>
        <strain evidence="3 4">H3</strain>
    </source>
</reference>
<keyword evidence="4" id="KW-1185">Reference proteome</keyword>
<gene>
    <name evidence="3" type="ORF">DLM_2279</name>
</gene>
<dbReference type="Proteomes" id="UP000198290">
    <property type="component" value="Chromosome"/>
</dbReference>
<dbReference type="InterPro" id="IPR011836">
    <property type="entry name" value="YhdP"/>
</dbReference>
<feature type="transmembrane region" description="Helical" evidence="1">
    <location>
        <begin position="20"/>
        <end position="46"/>
    </location>
</feature>
<dbReference type="KEGG" id="amah:DLM_2279"/>
<dbReference type="EMBL" id="AP018823">
    <property type="protein sequence ID" value="BBF85894.1"/>
    <property type="molecule type" value="Genomic_DNA"/>
</dbReference>
<dbReference type="Pfam" id="PF13116">
    <property type="entry name" value="YhdP"/>
    <property type="match status" value="1"/>
</dbReference>
<proteinExistence type="predicted"/>
<dbReference type="PANTHER" id="PTHR38690">
    <property type="entry name" value="PROTEASE-RELATED"/>
    <property type="match status" value="1"/>
</dbReference>
<dbReference type="InterPro" id="IPR025263">
    <property type="entry name" value="YhdP_central"/>
</dbReference>
<keyword evidence="1" id="KW-0472">Membrane</keyword>
<evidence type="ECO:0000313" key="3">
    <source>
        <dbReference type="EMBL" id="BBF85894.1"/>
    </source>
</evidence>